<evidence type="ECO:0000313" key="4">
    <source>
        <dbReference type="EMBL" id="KAK2025047.1"/>
    </source>
</evidence>
<proteinExistence type="predicted"/>
<dbReference type="PANTHER" id="PTHR46910:SF25">
    <property type="entry name" value="ABC-TRANSPORTER-REGULATING TRANSCRIPTION FACTOR"/>
    <property type="match status" value="1"/>
</dbReference>
<dbReference type="InterPro" id="IPR036864">
    <property type="entry name" value="Zn2-C6_fun-type_DNA-bd_sf"/>
</dbReference>
<dbReference type="EMBL" id="MU842947">
    <property type="protein sequence ID" value="KAK2025047.1"/>
    <property type="molecule type" value="Genomic_DNA"/>
</dbReference>
<dbReference type="AlphaFoldDB" id="A0AAD9LY13"/>
<evidence type="ECO:0000256" key="1">
    <source>
        <dbReference type="ARBA" id="ARBA00022723"/>
    </source>
</evidence>
<dbReference type="PANTHER" id="PTHR46910">
    <property type="entry name" value="TRANSCRIPTION FACTOR PDR1"/>
    <property type="match status" value="1"/>
</dbReference>
<dbReference type="SMART" id="SM00066">
    <property type="entry name" value="GAL4"/>
    <property type="match status" value="1"/>
</dbReference>
<sequence>MGSLQGFQTLSSLAEEGQQVITRACDMCRKRKIRCNPTIQGCAQCTKYHTRCHFTPIATKRKPRRPAGFRYITHLEERLSEVETLLGGKSLSEPAAFRISYNHSKIELSSSGGNLTDRSTGILLPCPAPELLAFSRPAQQPPPTTAFALELVNETFTNYNRFLPLFNEDDFLRDFQLKYITSNPGDADWWACLNVVLSIAHRLRALRSTDPASENNLASGYTRNALGVVSELSVSNRSLSAVQALVGMACILQGTPNPEPASVLVAAALRLAQAMDLHRECSSIGLTQSEAETRRRVFWKIYILDKDISLRTCRPFNQDDDEMDVQLPSNTNLGSGYDDFFSHRIGLAIIQGQVYKQLYSVHAQRQTATQRAIAAQALNLLLSQWKSSAQLDSPDNPIILPGCQMTGYMIHKVVLQLTYIHCLTMVDRHMAPIEQSLFDQEASLPHILLHPGNLCLVESRRAIRLVVAIPSGDRACIWMLLHAFFAATRSILWDLTRNPMSPNALSDLRLVKPFLRLLETLVNDPRAGSQSEELRQMYTTCKSLNDEAKKAIQTFS</sequence>
<keyword evidence="2" id="KW-0539">Nucleus</keyword>
<dbReference type="Gene3D" id="4.10.240.10">
    <property type="entry name" value="Zn(2)-C6 fungal-type DNA-binding domain"/>
    <property type="match status" value="1"/>
</dbReference>
<dbReference type="SMART" id="SM00906">
    <property type="entry name" value="Fungal_trans"/>
    <property type="match status" value="1"/>
</dbReference>
<dbReference type="PROSITE" id="PS00463">
    <property type="entry name" value="ZN2_CY6_FUNGAL_1"/>
    <property type="match status" value="1"/>
</dbReference>
<reference evidence="4" key="1">
    <citation type="submission" date="2021-06" db="EMBL/GenBank/DDBJ databases">
        <title>Comparative genomics, transcriptomics and evolutionary studies reveal genomic signatures of adaptation to plant cell wall in hemibiotrophic fungi.</title>
        <authorList>
            <consortium name="DOE Joint Genome Institute"/>
            <person name="Baroncelli R."/>
            <person name="Diaz J.F."/>
            <person name="Benocci T."/>
            <person name="Peng M."/>
            <person name="Battaglia E."/>
            <person name="Haridas S."/>
            <person name="Andreopoulos W."/>
            <person name="Labutti K."/>
            <person name="Pangilinan J."/>
            <person name="Floch G.L."/>
            <person name="Makela M.R."/>
            <person name="Henrissat B."/>
            <person name="Grigoriev I.V."/>
            <person name="Crouch J.A."/>
            <person name="De Vries R.P."/>
            <person name="Sukno S.A."/>
            <person name="Thon M.R."/>
        </authorList>
    </citation>
    <scope>NUCLEOTIDE SEQUENCE</scope>
    <source>
        <strain evidence="4">MAFF235873</strain>
    </source>
</reference>
<gene>
    <name evidence="4" type="ORF">LX32DRAFT_625205</name>
</gene>
<name>A0AAD9LY13_9PEZI</name>
<comment type="caution">
    <text evidence="4">The sequence shown here is derived from an EMBL/GenBank/DDBJ whole genome shotgun (WGS) entry which is preliminary data.</text>
</comment>
<dbReference type="CDD" id="cd12148">
    <property type="entry name" value="fungal_TF_MHR"/>
    <property type="match status" value="1"/>
</dbReference>
<dbReference type="Proteomes" id="UP001232148">
    <property type="component" value="Unassembled WGS sequence"/>
</dbReference>
<dbReference type="CDD" id="cd00067">
    <property type="entry name" value="GAL4"/>
    <property type="match status" value="1"/>
</dbReference>
<feature type="domain" description="Zn(2)-C6 fungal-type" evidence="3">
    <location>
        <begin position="24"/>
        <end position="54"/>
    </location>
</feature>
<evidence type="ECO:0000313" key="5">
    <source>
        <dbReference type="Proteomes" id="UP001232148"/>
    </source>
</evidence>
<dbReference type="Pfam" id="PF00172">
    <property type="entry name" value="Zn_clus"/>
    <property type="match status" value="1"/>
</dbReference>
<evidence type="ECO:0000256" key="2">
    <source>
        <dbReference type="ARBA" id="ARBA00023242"/>
    </source>
</evidence>
<keyword evidence="1" id="KW-0479">Metal-binding</keyword>
<dbReference type="Pfam" id="PF04082">
    <property type="entry name" value="Fungal_trans"/>
    <property type="match status" value="1"/>
</dbReference>
<dbReference type="InterPro" id="IPR050987">
    <property type="entry name" value="AtrR-like"/>
</dbReference>
<keyword evidence="5" id="KW-1185">Reference proteome</keyword>
<dbReference type="PROSITE" id="PS50048">
    <property type="entry name" value="ZN2_CY6_FUNGAL_2"/>
    <property type="match status" value="1"/>
</dbReference>
<dbReference type="GO" id="GO:0003677">
    <property type="term" value="F:DNA binding"/>
    <property type="evidence" value="ECO:0007669"/>
    <property type="project" value="InterPro"/>
</dbReference>
<dbReference type="GO" id="GO:0000981">
    <property type="term" value="F:DNA-binding transcription factor activity, RNA polymerase II-specific"/>
    <property type="evidence" value="ECO:0007669"/>
    <property type="project" value="InterPro"/>
</dbReference>
<dbReference type="InterPro" id="IPR007219">
    <property type="entry name" value="XnlR_reg_dom"/>
</dbReference>
<organism evidence="4 5">
    <name type="scientific">Colletotrichum zoysiae</name>
    <dbReference type="NCBI Taxonomy" id="1216348"/>
    <lineage>
        <taxon>Eukaryota</taxon>
        <taxon>Fungi</taxon>
        <taxon>Dikarya</taxon>
        <taxon>Ascomycota</taxon>
        <taxon>Pezizomycotina</taxon>
        <taxon>Sordariomycetes</taxon>
        <taxon>Hypocreomycetidae</taxon>
        <taxon>Glomerellales</taxon>
        <taxon>Glomerellaceae</taxon>
        <taxon>Colletotrichum</taxon>
        <taxon>Colletotrichum graminicola species complex</taxon>
    </lineage>
</organism>
<dbReference type="GO" id="GO:0008270">
    <property type="term" value="F:zinc ion binding"/>
    <property type="evidence" value="ECO:0007669"/>
    <property type="project" value="InterPro"/>
</dbReference>
<evidence type="ECO:0000259" key="3">
    <source>
        <dbReference type="PROSITE" id="PS50048"/>
    </source>
</evidence>
<dbReference type="InterPro" id="IPR001138">
    <property type="entry name" value="Zn2Cys6_DnaBD"/>
</dbReference>
<protein>
    <recommendedName>
        <fullName evidence="3">Zn(2)-C6 fungal-type domain-containing protein</fullName>
    </recommendedName>
</protein>
<accession>A0AAD9LY13</accession>
<dbReference type="GO" id="GO:0006351">
    <property type="term" value="P:DNA-templated transcription"/>
    <property type="evidence" value="ECO:0007669"/>
    <property type="project" value="InterPro"/>
</dbReference>
<dbReference type="SUPFAM" id="SSF57701">
    <property type="entry name" value="Zn2/Cys6 DNA-binding domain"/>
    <property type="match status" value="1"/>
</dbReference>